<proteinExistence type="predicted"/>
<dbReference type="AlphaFoldDB" id="A0A238WSI6"/>
<sequence length="89" mass="10236">MIDSRGITEAGTNHFEGDPTCVGIDRVLNPISEFKQFNQRIGSRRRNRVRSLTEWLAAGVFKRLEEWSPSWMEGDATLLRCLGNDKQIR</sequence>
<dbReference type="Proteomes" id="UP000198297">
    <property type="component" value="Unassembled WGS sequence"/>
</dbReference>
<name>A0A238WSI6_HALEZ</name>
<organism evidence="1 2">
    <name type="scientific">Halorubrum ezzemoulense</name>
    <name type="common">Halorubrum chaoviator</name>
    <dbReference type="NCBI Taxonomy" id="337243"/>
    <lineage>
        <taxon>Archaea</taxon>
        <taxon>Methanobacteriati</taxon>
        <taxon>Methanobacteriota</taxon>
        <taxon>Stenosarchaea group</taxon>
        <taxon>Halobacteria</taxon>
        <taxon>Halobacteriales</taxon>
        <taxon>Haloferacaceae</taxon>
        <taxon>Halorubrum</taxon>
    </lineage>
</organism>
<gene>
    <name evidence="1" type="ORF">SAMN06266787_102640</name>
</gene>
<evidence type="ECO:0000313" key="1">
    <source>
        <dbReference type="EMBL" id="SNR49497.1"/>
    </source>
</evidence>
<dbReference type="EMBL" id="FZNK01000002">
    <property type="protein sequence ID" value="SNR49497.1"/>
    <property type="molecule type" value="Genomic_DNA"/>
</dbReference>
<protein>
    <submittedName>
        <fullName evidence="1">Uncharacterized protein</fullName>
    </submittedName>
</protein>
<accession>A0A238WSI6</accession>
<evidence type="ECO:0000313" key="2">
    <source>
        <dbReference type="Proteomes" id="UP000198297"/>
    </source>
</evidence>
<reference evidence="1 2" key="1">
    <citation type="submission" date="2017-06" db="EMBL/GenBank/DDBJ databases">
        <authorList>
            <person name="Kim H.J."/>
            <person name="Triplett B.A."/>
        </authorList>
    </citation>
    <scope>NUCLEOTIDE SEQUENCE [LARGE SCALE GENOMIC DNA]</scope>
    <source>
        <strain evidence="1 2">DSM 19316</strain>
    </source>
</reference>